<comment type="function">
    <text evidence="7">Has an organic peroxide-dependent peroxidase activity.</text>
</comment>
<proteinExistence type="inferred from homology"/>
<dbReference type="PANTHER" id="PTHR11465">
    <property type="entry name" value="CATALASE"/>
    <property type="match status" value="1"/>
</dbReference>
<dbReference type="InterPro" id="IPR024168">
    <property type="entry name" value="Catalase_SrpA-type_pred"/>
</dbReference>
<evidence type="ECO:0000313" key="13">
    <source>
        <dbReference type="Proteomes" id="UP000664654"/>
    </source>
</evidence>
<dbReference type="InterPro" id="IPR020835">
    <property type="entry name" value="Catalase_sf"/>
</dbReference>
<evidence type="ECO:0000256" key="10">
    <source>
        <dbReference type="SAM" id="SignalP"/>
    </source>
</evidence>
<comment type="similarity">
    <text evidence="1 7">Belongs to the catalase family.</text>
</comment>
<comment type="cofactor">
    <cofactor evidence="7">
        <name>heme</name>
        <dbReference type="ChEBI" id="CHEBI:30413"/>
    </cofactor>
</comment>
<keyword evidence="2 7" id="KW-0575">Peroxidase</keyword>
<feature type="binding site" description="axial binding residue" evidence="9">
    <location>
        <position position="319"/>
    </location>
    <ligand>
        <name>heme</name>
        <dbReference type="ChEBI" id="CHEBI:30413"/>
    </ligand>
    <ligandPart>
        <name>Fe</name>
        <dbReference type="ChEBI" id="CHEBI:18248"/>
    </ligandPart>
</feature>
<reference evidence="12" key="1">
    <citation type="submission" date="2021-03" db="EMBL/GenBank/DDBJ databases">
        <title>novel species isolated from a fishpond in China.</title>
        <authorList>
            <person name="Lu H."/>
            <person name="Cai Z."/>
        </authorList>
    </citation>
    <scope>NUCLEOTIDE SEQUENCE</scope>
    <source>
        <strain evidence="12">JCM 30855</strain>
    </source>
</reference>
<dbReference type="InterPro" id="IPR018028">
    <property type="entry name" value="Catalase"/>
</dbReference>
<dbReference type="SUPFAM" id="SSF56634">
    <property type="entry name" value="Heme-dependent catalase-like"/>
    <property type="match status" value="1"/>
</dbReference>
<keyword evidence="4 7" id="KW-0479">Metal-binding</keyword>
<dbReference type="EC" id="1.11.1.-" evidence="7"/>
<dbReference type="CDD" id="cd08153">
    <property type="entry name" value="srpA_like"/>
    <property type="match status" value="1"/>
</dbReference>
<keyword evidence="5 7" id="KW-0560">Oxidoreductase</keyword>
<dbReference type="Pfam" id="PF00199">
    <property type="entry name" value="Catalase"/>
    <property type="match status" value="1"/>
</dbReference>
<keyword evidence="6 7" id="KW-0408">Iron</keyword>
<dbReference type="PIRSF" id="PIRSF000296">
    <property type="entry name" value="SrpA"/>
    <property type="match status" value="1"/>
</dbReference>
<dbReference type="GO" id="GO:0005737">
    <property type="term" value="C:cytoplasm"/>
    <property type="evidence" value="ECO:0007669"/>
    <property type="project" value="TreeGrafter"/>
</dbReference>
<evidence type="ECO:0000256" key="8">
    <source>
        <dbReference type="PIRSR" id="PIRSR000296-1"/>
    </source>
</evidence>
<evidence type="ECO:0000313" key="12">
    <source>
        <dbReference type="EMBL" id="MBN7826164.1"/>
    </source>
</evidence>
<dbReference type="GO" id="GO:0042744">
    <property type="term" value="P:hydrogen peroxide catabolic process"/>
    <property type="evidence" value="ECO:0007669"/>
    <property type="project" value="TreeGrafter"/>
</dbReference>
<dbReference type="GO" id="GO:0004096">
    <property type="term" value="F:catalase activity"/>
    <property type="evidence" value="ECO:0007669"/>
    <property type="project" value="InterPro"/>
</dbReference>
<dbReference type="PROSITE" id="PS51402">
    <property type="entry name" value="CATALASE_3"/>
    <property type="match status" value="1"/>
</dbReference>
<sequence>MKQSKYGILGVCLLGLIPATSGLAQERIQAQDMVALFEKLSGPQPGHRKAHARGLCATGTFAPVKLATGEPFAGAALLSSGGLPVLMRFSIGGGNPDADERMPGTRGLGLQIALPNGGLHNFTGNNFPVFAGKDVETFHGFLSTLLPDEQGKRDPQRTLDFADANPSVKDHMVWQKSAQTAASFANTEFYGLHTFYFDGADQPRVKFRWHLSPDLGVKTLTADQAQAKPAAFLAQSLAGQLEQGPVSFSLMASLGAPEDSDTDPSSQWPAHRPQVKLGTLTLQQSGGDQCTGKNFDPNVLSAGFSGSDDPVLKMRSPAYAISFGKRLSGQ</sequence>
<feature type="domain" description="Catalase core" evidence="11">
    <location>
        <begin position="17"/>
        <end position="327"/>
    </location>
</feature>
<protein>
    <recommendedName>
        <fullName evidence="7">Catalase-related peroxidase</fullName>
        <ecNumber evidence="7">1.11.1.-</ecNumber>
    </recommendedName>
</protein>
<dbReference type="GO" id="GO:0042542">
    <property type="term" value="P:response to hydrogen peroxide"/>
    <property type="evidence" value="ECO:0007669"/>
    <property type="project" value="TreeGrafter"/>
</dbReference>
<dbReference type="AlphaFoldDB" id="A0A939DP51"/>
<organism evidence="12 13">
    <name type="scientific">Bowmanella dokdonensis</name>
    <dbReference type="NCBI Taxonomy" id="751969"/>
    <lineage>
        <taxon>Bacteria</taxon>
        <taxon>Pseudomonadati</taxon>
        <taxon>Pseudomonadota</taxon>
        <taxon>Gammaproteobacteria</taxon>
        <taxon>Alteromonadales</taxon>
        <taxon>Alteromonadaceae</taxon>
        <taxon>Bowmanella</taxon>
    </lineage>
</organism>
<keyword evidence="3 7" id="KW-0349">Heme</keyword>
<dbReference type="EMBL" id="JAFKCV010000007">
    <property type="protein sequence ID" value="MBN7826164.1"/>
    <property type="molecule type" value="Genomic_DNA"/>
</dbReference>
<feature type="chain" id="PRO_5037934786" description="Catalase-related peroxidase" evidence="10">
    <location>
        <begin position="25"/>
        <end position="330"/>
    </location>
</feature>
<dbReference type="Proteomes" id="UP000664654">
    <property type="component" value="Unassembled WGS sequence"/>
</dbReference>
<evidence type="ECO:0000256" key="4">
    <source>
        <dbReference type="ARBA" id="ARBA00022723"/>
    </source>
</evidence>
<evidence type="ECO:0000256" key="2">
    <source>
        <dbReference type="ARBA" id="ARBA00022559"/>
    </source>
</evidence>
<evidence type="ECO:0000256" key="7">
    <source>
        <dbReference type="PIRNR" id="PIRNR000296"/>
    </source>
</evidence>
<evidence type="ECO:0000256" key="1">
    <source>
        <dbReference type="ARBA" id="ARBA00005329"/>
    </source>
</evidence>
<dbReference type="Gene3D" id="1.20.1280.120">
    <property type="match status" value="1"/>
</dbReference>
<comment type="caution">
    <text evidence="12">The sequence shown here is derived from an EMBL/GenBank/DDBJ whole genome shotgun (WGS) entry which is preliminary data.</text>
</comment>
<evidence type="ECO:0000256" key="5">
    <source>
        <dbReference type="ARBA" id="ARBA00023002"/>
    </source>
</evidence>
<evidence type="ECO:0000256" key="3">
    <source>
        <dbReference type="ARBA" id="ARBA00022617"/>
    </source>
</evidence>
<dbReference type="SMART" id="SM01060">
    <property type="entry name" value="Catalase"/>
    <property type="match status" value="1"/>
</dbReference>
<dbReference type="RefSeq" id="WP_206574280.1">
    <property type="nucleotide sequence ID" value="NZ_JAFKCV010000007.1"/>
</dbReference>
<gene>
    <name evidence="12" type="ORF">J0A66_13090</name>
</gene>
<dbReference type="Gene3D" id="2.40.180.10">
    <property type="entry name" value="Catalase core domain"/>
    <property type="match status" value="1"/>
</dbReference>
<feature type="signal peptide" evidence="10">
    <location>
        <begin position="1"/>
        <end position="24"/>
    </location>
</feature>
<dbReference type="GO" id="GO:0020037">
    <property type="term" value="F:heme binding"/>
    <property type="evidence" value="ECO:0007669"/>
    <property type="project" value="InterPro"/>
</dbReference>
<dbReference type="InterPro" id="IPR011614">
    <property type="entry name" value="Catalase_core"/>
</dbReference>
<evidence type="ECO:0000256" key="6">
    <source>
        <dbReference type="ARBA" id="ARBA00023004"/>
    </source>
</evidence>
<name>A0A939DP51_9ALTE</name>
<evidence type="ECO:0000259" key="11">
    <source>
        <dbReference type="SMART" id="SM01060"/>
    </source>
</evidence>
<keyword evidence="13" id="KW-1185">Reference proteome</keyword>
<feature type="active site" evidence="8">
    <location>
        <position position="51"/>
    </location>
</feature>
<keyword evidence="10" id="KW-0732">Signal</keyword>
<evidence type="ECO:0000256" key="9">
    <source>
        <dbReference type="PIRSR" id="PIRSR000296-2"/>
    </source>
</evidence>
<dbReference type="GO" id="GO:0046872">
    <property type="term" value="F:metal ion binding"/>
    <property type="evidence" value="ECO:0007669"/>
    <property type="project" value="UniProtKB-KW"/>
</dbReference>
<accession>A0A939DP51</accession>
<dbReference type="PANTHER" id="PTHR11465:SF9">
    <property type="entry name" value="CATALASE"/>
    <property type="match status" value="1"/>
</dbReference>